<dbReference type="GO" id="GO:0003677">
    <property type="term" value="F:DNA binding"/>
    <property type="evidence" value="ECO:0007669"/>
    <property type="project" value="UniProtKB-KW"/>
</dbReference>
<keyword evidence="2" id="KW-0805">Transcription regulation</keyword>
<dbReference type="GO" id="GO:0046983">
    <property type="term" value="F:protein dimerization activity"/>
    <property type="evidence" value="ECO:0007669"/>
    <property type="project" value="InterPro"/>
</dbReference>
<evidence type="ECO:0000313" key="8">
    <source>
        <dbReference type="EMBL" id="CAA8287334.1"/>
    </source>
</evidence>
<dbReference type="Gene3D" id="4.10.280.10">
    <property type="entry name" value="Helix-loop-helix DNA-binding domain"/>
    <property type="match status" value="1"/>
</dbReference>
<dbReference type="FunFam" id="4.10.280.10:FF:000002">
    <property type="entry name" value="Basic helix-loop-helix transcription factor"/>
    <property type="match status" value="1"/>
</dbReference>
<evidence type="ECO:0000313" key="10">
    <source>
        <dbReference type="EMBL" id="CDY22605.1"/>
    </source>
</evidence>
<dbReference type="InterPro" id="IPR011598">
    <property type="entry name" value="bHLH_dom"/>
</dbReference>
<reference evidence="10 11" key="1">
    <citation type="journal article" date="2014" name="Science">
        <title>Plant genetics. Early allopolyploid evolution in the post-Neolithic Brassica napus oilseed genome.</title>
        <authorList>
            <person name="Chalhoub B."/>
            <person name="Denoeud F."/>
            <person name="Liu S."/>
            <person name="Parkin I.A."/>
            <person name="Tang H."/>
            <person name="Wang X."/>
            <person name="Chiquet J."/>
            <person name="Belcram H."/>
            <person name="Tong C."/>
            <person name="Samans B."/>
            <person name="Correa M."/>
            <person name="Da Silva C."/>
            <person name="Just J."/>
            <person name="Falentin C."/>
            <person name="Koh C.S."/>
            <person name="Le Clainche I."/>
            <person name="Bernard M."/>
            <person name="Bento P."/>
            <person name="Noel B."/>
            <person name="Labadie K."/>
            <person name="Alberti A."/>
            <person name="Charles M."/>
            <person name="Arnaud D."/>
            <person name="Guo H."/>
            <person name="Daviaud C."/>
            <person name="Alamery S."/>
            <person name="Jabbari K."/>
            <person name="Zhao M."/>
            <person name="Edger P.P."/>
            <person name="Chelaifa H."/>
            <person name="Tack D."/>
            <person name="Lassalle G."/>
            <person name="Mestiri I."/>
            <person name="Schnel N."/>
            <person name="Le Paslier M.C."/>
            <person name="Fan G."/>
            <person name="Renault V."/>
            <person name="Bayer P.E."/>
            <person name="Golicz A.A."/>
            <person name="Manoli S."/>
            <person name="Lee T.H."/>
            <person name="Thi V.H."/>
            <person name="Chalabi S."/>
            <person name="Hu Q."/>
            <person name="Fan C."/>
            <person name="Tollenaere R."/>
            <person name="Lu Y."/>
            <person name="Battail C."/>
            <person name="Shen J."/>
            <person name="Sidebottom C.H."/>
            <person name="Wang X."/>
            <person name="Canaguier A."/>
            <person name="Chauveau A."/>
            <person name="Berard A."/>
            <person name="Deniot G."/>
            <person name="Guan M."/>
            <person name="Liu Z."/>
            <person name="Sun F."/>
            <person name="Lim Y.P."/>
            <person name="Lyons E."/>
            <person name="Town C.D."/>
            <person name="Bancroft I."/>
            <person name="Wang X."/>
            <person name="Meng J."/>
            <person name="Ma J."/>
            <person name="Pires J.C."/>
            <person name="King G.J."/>
            <person name="Brunel D."/>
            <person name="Delourme R."/>
            <person name="Renard M."/>
            <person name="Aury J.M."/>
            <person name="Adams K.L."/>
            <person name="Batley J."/>
            <person name="Snowdon R.J."/>
            <person name="Tost J."/>
            <person name="Edwards D."/>
            <person name="Zhou Y."/>
            <person name="Hua W."/>
            <person name="Sharpe A.G."/>
            <person name="Paterson A.H."/>
            <person name="Guan C."/>
            <person name="Wincker P."/>
        </authorList>
    </citation>
    <scope>NUCLEOTIDE SEQUENCE [LARGE SCALE GENOMIC DNA]</scope>
    <source>
        <strain evidence="11">cv. Darmor-bzh</strain>
    </source>
</reference>
<evidence type="ECO:0000256" key="6">
    <source>
        <dbReference type="SAM" id="MobiDB-lite"/>
    </source>
</evidence>
<evidence type="ECO:0000259" key="7">
    <source>
        <dbReference type="PROSITE" id="PS50888"/>
    </source>
</evidence>
<reference evidence="9" key="4">
    <citation type="submission" date="2021-01" db="EMBL/GenBank/DDBJ databases">
        <authorList>
            <consortium name="Genoscope - CEA"/>
            <person name="William W."/>
        </authorList>
    </citation>
    <scope>NUCLEOTIDE SEQUENCE</scope>
</reference>
<protein>
    <submittedName>
        <fullName evidence="9">(rape) hypothetical protein</fullName>
    </submittedName>
    <submittedName>
        <fullName evidence="10">BnaC08g42390D protein</fullName>
    </submittedName>
</protein>
<dbReference type="Proteomes" id="UP001295469">
    <property type="component" value="Chromosome C08"/>
</dbReference>
<dbReference type="EMBL" id="LR757105">
    <property type="protein sequence ID" value="CAA8287334.1"/>
    <property type="molecule type" value="Genomic_DNA"/>
</dbReference>
<sequence length="353" mass="39084">MGGESNNEGEMGLNHGHDPSMPLYAKADPYFSSSDWDPVVNGGGFSSSHYPSVVMDNPGMSCFTHYQSGSGYPDMPASLLPFGDCGGGQFLGSDKNGESVGRLMRAGESHDQVSDDGVSPTRKRRQAEAESQRNKKAVEAYQEDTQRGSDQSQKKHKDGQSKETMNKESSQSEEAPKENYIHMRARRGQATNSHSLAERVRREKISERMRLLQELVPGCNKITGKAVMLDEIINYVQSLQQQVEFLSMKLATVNPEVNIDIDRILPKDLLQSRDRNTPTLGLNPFTSFQGNISTTTNPQYNPLPQTTLESELQSLYQMGFVTNPSTMSSFSPSNGKLKATQTCFSLFPFFLLS</sequence>
<feature type="compositionally biased region" description="Basic and acidic residues" evidence="6">
    <location>
        <begin position="126"/>
        <end position="138"/>
    </location>
</feature>
<keyword evidence="11" id="KW-1185">Reference proteome</keyword>
<dbReference type="PANTHER" id="PTHR12565:SF312">
    <property type="entry name" value="TRANSCRIPTION FACTOR BHLH74"/>
    <property type="match status" value="1"/>
</dbReference>
<gene>
    <name evidence="10" type="primary">BnaC08g42390D</name>
    <name evidence="8" type="synonym">BnabHLH049</name>
    <name evidence="9" type="ORF">DARMORV10_C08P49140.1</name>
    <name evidence="10" type="ORF">GSBRNA2T00019267001</name>
</gene>
<dbReference type="SMART" id="SM00353">
    <property type="entry name" value="HLH"/>
    <property type="match status" value="1"/>
</dbReference>
<dbReference type="PANTHER" id="PTHR12565">
    <property type="entry name" value="STEROL REGULATORY ELEMENT-BINDING PROTEIN"/>
    <property type="match status" value="1"/>
</dbReference>
<dbReference type="SMR" id="A0A078G814"/>
<evidence type="ECO:0000313" key="11">
    <source>
        <dbReference type="Proteomes" id="UP000028999"/>
    </source>
</evidence>
<dbReference type="Gramene" id="CDY22605">
    <property type="protein sequence ID" value="CDY22605"/>
    <property type="gene ID" value="GSBRNA2T00019267001"/>
</dbReference>
<evidence type="ECO:0000256" key="3">
    <source>
        <dbReference type="ARBA" id="ARBA00023125"/>
    </source>
</evidence>
<dbReference type="SUPFAM" id="SSF47459">
    <property type="entry name" value="HLH, helix-loop-helix DNA-binding domain"/>
    <property type="match status" value="1"/>
</dbReference>
<dbReference type="EMBL" id="LR759287">
    <property type="protein sequence ID" value="CAA8403572.1"/>
    <property type="molecule type" value="Genomic_DNA"/>
</dbReference>
<dbReference type="EMBL" id="LK032134">
    <property type="protein sequence ID" value="CDY22605.1"/>
    <property type="molecule type" value="Genomic_DNA"/>
</dbReference>
<evidence type="ECO:0000256" key="5">
    <source>
        <dbReference type="ARBA" id="ARBA00023242"/>
    </source>
</evidence>
<dbReference type="Proteomes" id="UP000028999">
    <property type="component" value="Unassembled WGS sequence"/>
</dbReference>
<dbReference type="EMBL" id="LR758328">
    <property type="protein sequence ID" value="CAA8391942.1"/>
    <property type="molecule type" value="Genomic_DNA"/>
</dbReference>
<evidence type="ECO:0000256" key="2">
    <source>
        <dbReference type="ARBA" id="ARBA00023015"/>
    </source>
</evidence>
<feature type="region of interest" description="Disordered" evidence="6">
    <location>
        <begin position="105"/>
        <end position="177"/>
    </location>
</feature>
<dbReference type="InterPro" id="IPR024097">
    <property type="entry name" value="bHLH_ZIP_TF"/>
</dbReference>
<dbReference type="AlphaFoldDB" id="A0A078G814"/>
<keyword evidence="4" id="KW-0804">Transcription</keyword>
<name>A0A078G814_BRANA</name>
<proteinExistence type="predicted"/>
<organism evidence="10 11">
    <name type="scientific">Brassica napus</name>
    <name type="common">Rape</name>
    <dbReference type="NCBI Taxonomy" id="3708"/>
    <lineage>
        <taxon>Eukaryota</taxon>
        <taxon>Viridiplantae</taxon>
        <taxon>Streptophyta</taxon>
        <taxon>Embryophyta</taxon>
        <taxon>Tracheophyta</taxon>
        <taxon>Spermatophyta</taxon>
        <taxon>Magnoliopsida</taxon>
        <taxon>eudicotyledons</taxon>
        <taxon>Gunneridae</taxon>
        <taxon>Pentapetalae</taxon>
        <taxon>rosids</taxon>
        <taxon>malvids</taxon>
        <taxon>Brassicales</taxon>
        <taxon>Brassicaceae</taxon>
        <taxon>Brassiceae</taxon>
        <taxon>Brassica</taxon>
    </lineage>
</organism>
<evidence type="ECO:0000313" key="9">
    <source>
        <dbReference type="EMBL" id="CAF2116029.1"/>
    </source>
</evidence>
<comment type="subcellular location">
    <subcellularLocation>
        <location evidence="1">Nucleus</location>
    </subcellularLocation>
</comment>
<dbReference type="PROSITE" id="PS50888">
    <property type="entry name" value="BHLH"/>
    <property type="match status" value="1"/>
</dbReference>
<dbReference type="Pfam" id="PF00010">
    <property type="entry name" value="HLH"/>
    <property type="match status" value="1"/>
</dbReference>
<dbReference type="OMA" id="SMAMDNP"/>
<dbReference type="EMBL" id="HG994372">
    <property type="protein sequence ID" value="CAF2116029.1"/>
    <property type="molecule type" value="Genomic_DNA"/>
</dbReference>
<reference evidence="8" key="3">
    <citation type="submission" date="2020-01" db="EMBL/GenBank/DDBJ databases">
        <authorList>
            <consortium name="Zhejiang university"/>
        </authorList>
    </citation>
    <scope>NUCLEOTIDE SEQUENCE</scope>
</reference>
<dbReference type="PaxDb" id="3708-A0A078G814"/>
<keyword evidence="3" id="KW-0238">DNA-binding</keyword>
<evidence type="ECO:0000256" key="1">
    <source>
        <dbReference type="ARBA" id="ARBA00004123"/>
    </source>
</evidence>
<reference evidence="10" key="2">
    <citation type="submission" date="2014-06" db="EMBL/GenBank/DDBJ databases">
        <authorList>
            <person name="Genoscope - CEA"/>
        </authorList>
    </citation>
    <scope>NUCLEOTIDE SEQUENCE</scope>
</reference>
<dbReference type="InterPro" id="IPR036638">
    <property type="entry name" value="HLH_DNA-bd_sf"/>
</dbReference>
<accession>A0A078G814</accession>
<feature type="domain" description="BHLH" evidence="7">
    <location>
        <begin position="189"/>
        <end position="239"/>
    </location>
</feature>
<dbReference type="GO" id="GO:0003700">
    <property type="term" value="F:DNA-binding transcription factor activity"/>
    <property type="evidence" value="ECO:0000318"/>
    <property type="project" value="GO_Central"/>
</dbReference>
<dbReference type="GO" id="GO:0005634">
    <property type="term" value="C:nucleus"/>
    <property type="evidence" value="ECO:0000318"/>
    <property type="project" value="GO_Central"/>
</dbReference>
<dbReference type="CDD" id="cd18919">
    <property type="entry name" value="bHLH_AtBPE_like"/>
    <property type="match status" value="1"/>
</dbReference>
<keyword evidence="5" id="KW-0539">Nucleus</keyword>
<dbReference type="STRING" id="3708.A0A078G814"/>
<evidence type="ECO:0000256" key="4">
    <source>
        <dbReference type="ARBA" id="ARBA00023163"/>
    </source>
</evidence>